<dbReference type="AlphaFoldDB" id="A0A1Q8V4P7"/>
<dbReference type="EMBL" id="MSKJ01000036">
    <property type="protein sequence ID" value="OLO43054.1"/>
    <property type="molecule type" value="Genomic_DNA"/>
</dbReference>
<comment type="caution">
    <text evidence="1">The sequence shown here is derived from an EMBL/GenBank/DDBJ whole genome shotgun (WGS) entry which is preliminary data.</text>
</comment>
<organism evidence="1 2">
    <name type="scientific">Actinomyces oris</name>
    <dbReference type="NCBI Taxonomy" id="544580"/>
    <lineage>
        <taxon>Bacteria</taxon>
        <taxon>Bacillati</taxon>
        <taxon>Actinomycetota</taxon>
        <taxon>Actinomycetes</taxon>
        <taxon>Actinomycetales</taxon>
        <taxon>Actinomycetaceae</taxon>
        <taxon>Actinomyces</taxon>
    </lineage>
</organism>
<dbReference type="Proteomes" id="UP000186857">
    <property type="component" value="Unassembled WGS sequence"/>
</dbReference>
<protein>
    <submittedName>
        <fullName evidence="1">Uncharacterized protein</fullName>
    </submittedName>
</protein>
<gene>
    <name evidence="1" type="ORF">BKH29_12200</name>
</gene>
<evidence type="ECO:0000313" key="1">
    <source>
        <dbReference type="EMBL" id="OLO43054.1"/>
    </source>
</evidence>
<name>A0A1Q8V4P7_9ACTO</name>
<proteinExistence type="predicted"/>
<accession>A0A1Q8V4P7</accession>
<evidence type="ECO:0000313" key="2">
    <source>
        <dbReference type="Proteomes" id="UP000186857"/>
    </source>
</evidence>
<reference evidence="1 2" key="1">
    <citation type="submission" date="2016-12" db="EMBL/GenBank/DDBJ databases">
        <title>Genomic Comparison of strains in the 'Actinomyces naeslundii' Group.</title>
        <authorList>
            <person name="Mughal S.R."/>
            <person name="Do T."/>
            <person name="Gilbert S.C."/>
            <person name="Witherden E.A."/>
            <person name="Didelot X."/>
            <person name="Beighton D."/>
        </authorList>
    </citation>
    <scope>NUCLEOTIDE SEQUENCE [LARGE SCALE GENOMIC DNA]</scope>
    <source>
        <strain evidence="1 2">CCUG 33920</strain>
    </source>
</reference>
<sequence length="62" mass="7178">MLDSGIEKSNLTPLDMMLFYRWCYVSSLQDSSEKRSEWKIPLGGPKPARRSWFHIIGKFDAG</sequence>